<gene>
    <name evidence="1" type="ORF">BT96DRAFT_993697</name>
</gene>
<dbReference type="Proteomes" id="UP000799118">
    <property type="component" value="Unassembled WGS sequence"/>
</dbReference>
<reference evidence="1" key="1">
    <citation type="journal article" date="2019" name="Environ. Microbiol.">
        <title>Fungal ecological strategies reflected in gene transcription - a case study of two litter decomposers.</title>
        <authorList>
            <person name="Barbi F."/>
            <person name="Kohler A."/>
            <person name="Barry K."/>
            <person name="Baskaran P."/>
            <person name="Daum C."/>
            <person name="Fauchery L."/>
            <person name="Ihrmark K."/>
            <person name="Kuo A."/>
            <person name="LaButti K."/>
            <person name="Lipzen A."/>
            <person name="Morin E."/>
            <person name="Grigoriev I.V."/>
            <person name="Henrissat B."/>
            <person name="Lindahl B."/>
            <person name="Martin F."/>
        </authorList>
    </citation>
    <scope>NUCLEOTIDE SEQUENCE</scope>
    <source>
        <strain evidence="1">JB14</strain>
    </source>
</reference>
<proteinExistence type="predicted"/>
<organism evidence="1 2">
    <name type="scientific">Gymnopus androsaceus JB14</name>
    <dbReference type="NCBI Taxonomy" id="1447944"/>
    <lineage>
        <taxon>Eukaryota</taxon>
        <taxon>Fungi</taxon>
        <taxon>Dikarya</taxon>
        <taxon>Basidiomycota</taxon>
        <taxon>Agaricomycotina</taxon>
        <taxon>Agaricomycetes</taxon>
        <taxon>Agaricomycetidae</taxon>
        <taxon>Agaricales</taxon>
        <taxon>Marasmiineae</taxon>
        <taxon>Omphalotaceae</taxon>
        <taxon>Gymnopus</taxon>
    </lineage>
</organism>
<name>A0A6A4HQ07_9AGAR</name>
<keyword evidence="2" id="KW-1185">Reference proteome</keyword>
<evidence type="ECO:0000313" key="2">
    <source>
        <dbReference type="Proteomes" id="UP000799118"/>
    </source>
</evidence>
<evidence type="ECO:0000313" key="1">
    <source>
        <dbReference type="EMBL" id="KAE9399771.1"/>
    </source>
</evidence>
<sequence length="153" mass="16836">MGTPSSYLPLYDLPSSSFPTLEEVYCEIHDRNDFGVEDTVKIMLDFSPSVDVLLEAANLRCVKLKEFCSVSFLALLELPVEQLTSLQLGECDVTGIGVNLLGLEELTLQRIGQDSQDLFRDVAGLQQRSASTMSSLRLRCSTLTETAKSSPRA</sequence>
<evidence type="ECO:0008006" key="3">
    <source>
        <dbReference type="Google" id="ProtNLM"/>
    </source>
</evidence>
<dbReference type="AlphaFoldDB" id="A0A6A4HQ07"/>
<dbReference type="EMBL" id="ML769465">
    <property type="protein sequence ID" value="KAE9399771.1"/>
    <property type="molecule type" value="Genomic_DNA"/>
</dbReference>
<dbReference type="OrthoDB" id="2886770at2759"/>
<accession>A0A6A4HQ07</accession>
<protein>
    <recommendedName>
        <fullName evidence="3">RNI-like protein</fullName>
    </recommendedName>
</protein>